<dbReference type="SMART" id="SM00513">
    <property type="entry name" value="SAP"/>
    <property type="match status" value="1"/>
</dbReference>
<dbReference type="PROSITE" id="PS50800">
    <property type="entry name" value="SAP"/>
    <property type="match status" value="1"/>
</dbReference>
<dbReference type="EMBL" id="FZQP02006793">
    <property type="protein sequence ID" value="VVD03732.1"/>
    <property type="molecule type" value="Genomic_DNA"/>
</dbReference>
<dbReference type="Proteomes" id="UP000324832">
    <property type="component" value="Unassembled WGS sequence"/>
</dbReference>
<feature type="compositionally biased region" description="Basic and acidic residues" evidence="3">
    <location>
        <begin position="95"/>
        <end position="127"/>
    </location>
</feature>
<dbReference type="InterPro" id="IPR003034">
    <property type="entry name" value="SAP_dom"/>
</dbReference>
<accession>A0A5E4QZ98</accession>
<dbReference type="PANTHER" id="PTHR46551:SF1">
    <property type="entry name" value="SAP DOMAIN-CONTAINING RIBONUCLEOPROTEIN"/>
    <property type="match status" value="1"/>
</dbReference>
<name>A0A5E4QZ98_9NEOP</name>
<dbReference type="PANTHER" id="PTHR46551">
    <property type="entry name" value="SAP DOMAIN-CONTAINING RIBONUCLEOPROTEIN"/>
    <property type="match status" value="1"/>
</dbReference>
<proteinExistence type="inferred from homology"/>
<dbReference type="SUPFAM" id="SSF68906">
    <property type="entry name" value="SAP domain"/>
    <property type="match status" value="1"/>
</dbReference>
<dbReference type="GO" id="GO:0005634">
    <property type="term" value="C:nucleus"/>
    <property type="evidence" value="ECO:0007669"/>
    <property type="project" value="TreeGrafter"/>
</dbReference>
<organism evidence="5 6">
    <name type="scientific">Leptidea sinapis</name>
    <dbReference type="NCBI Taxonomy" id="189913"/>
    <lineage>
        <taxon>Eukaryota</taxon>
        <taxon>Metazoa</taxon>
        <taxon>Ecdysozoa</taxon>
        <taxon>Arthropoda</taxon>
        <taxon>Hexapoda</taxon>
        <taxon>Insecta</taxon>
        <taxon>Pterygota</taxon>
        <taxon>Neoptera</taxon>
        <taxon>Endopterygota</taxon>
        <taxon>Lepidoptera</taxon>
        <taxon>Glossata</taxon>
        <taxon>Ditrysia</taxon>
        <taxon>Papilionoidea</taxon>
        <taxon>Pieridae</taxon>
        <taxon>Dismorphiinae</taxon>
        <taxon>Leptidea</taxon>
    </lineage>
</organism>
<evidence type="ECO:0000256" key="3">
    <source>
        <dbReference type="SAM" id="MobiDB-lite"/>
    </source>
</evidence>
<evidence type="ECO:0000313" key="6">
    <source>
        <dbReference type="Proteomes" id="UP000324832"/>
    </source>
</evidence>
<reference evidence="5 6" key="1">
    <citation type="submission" date="2017-07" db="EMBL/GenBank/DDBJ databases">
        <authorList>
            <person name="Talla V."/>
            <person name="Backstrom N."/>
        </authorList>
    </citation>
    <scope>NUCLEOTIDE SEQUENCE [LARGE SCALE GENOMIC DNA]</scope>
</reference>
<evidence type="ECO:0000256" key="2">
    <source>
        <dbReference type="ARBA" id="ARBA00046328"/>
    </source>
</evidence>
<keyword evidence="6" id="KW-1185">Reference proteome</keyword>
<dbReference type="InterPro" id="IPR036361">
    <property type="entry name" value="SAP_dom_sf"/>
</dbReference>
<comment type="similarity">
    <text evidence="2">Belongs to the SAP domain-containing ribonucleoprotein family.</text>
</comment>
<dbReference type="AlphaFoldDB" id="A0A5E4QZ98"/>
<evidence type="ECO:0000259" key="4">
    <source>
        <dbReference type="PROSITE" id="PS50800"/>
    </source>
</evidence>
<evidence type="ECO:0000256" key="1">
    <source>
        <dbReference type="ARBA" id="ARBA00022553"/>
    </source>
</evidence>
<dbReference type="Pfam" id="PF02037">
    <property type="entry name" value="SAP"/>
    <property type="match status" value="1"/>
</dbReference>
<feature type="region of interest" description="Disordered" evidence="3">
    <location>
        <begin position="51"/>
        <end position="127"/>
    </location>
</feature>
<feature type="compositionally biased region" description="Acidic residues" evidence="3">
    <location>
        <begin position="52"/>
        <end position="68"/>
    </location>
</feature>
<protein>
    <recommendedName>
        <fullName evidence="4">SAP domain-containing protein</fullName>
    </recommendedName>
</protein>
<dbReference type="GO" id="GO:0016973">
    <property type="term" value="P:poly(A)+ mRNA export from nucleus"/>
    <property type="evidence" value="ECO:0007669"/>
    <property type="project" value="TreeGrafter"/>
</dbReference>
<feature type="domain" description="SAP" evidence="4">
    <location>
        <begin position="9"/>
        <end position="43"/>
    </location>
</feature>
<dbReference type="Gene3D" id="1.10.720.30">
    <property type="entry name" value="SAP domain"/>
    <property type="match status" value="1"/>
</dbReference>
<evidence type="ECO:0000313" key="5">
    <source>
        <dbReference type="EMBL" id="VVD03732.1"/>
    </source>
</evidence>
<dbReference type="InterPro" id="IPR052240">
    <property type="entry name" value="SAP_domain_ribonucleoprotein"/>
</dbReference>
<keyword evidence="1" id="KW-0597">Phosphoprotein</keyword>
<gene>
    <name evidence="5" type="ORF">LSINAPIS_LOCUS13668</name>
</gene>
<sequence length="263" mass="29538">MADSTVNDISKMRVVDLRKELKSRGLSYTGDKAELINRLETAMAQDHADINLDSDEIDSDAVLDDEDDKTQNDENILGDCTVDSVSEGISLADVSPEKQSELQKKMKRKISNESQKEPDSDNKDNETKTIVLNRTMSINSSTKPVESIDEKDIDGQTATSLNNKIKITADLDMKTRLELRAKRFGIPVKIPDVAKKEVRMQRFGKISSNASNLNASRSISLSDNLEKLKKRSERFGQSVSSLMGDIELKERLERRKEKFGKVK</sequence>